<organism evidence="1">
    <name type="scientific">marine metagenome</name>
    <dbReference type="NCBI Taxonomy" id="408172"/>
    <lineage>
        <taxon>unclassified sequences</taxon>
        <taxon>metagenomes</taxon>
        <taxon>ecological metagenomes</taxon>
    </lineage>
</organism>
<sequence length="50" mass="5278">MKLLLILLLSIVLSGCGPTLFTIGGVIDVTAGQVVSIPVKKKILDDLKED</sequence>
<proteinExistence type="predicted"/>
<dbReference type="AlphaFoldDB" id="A0A382MY70"/>
<reference evidence="1" key="1">
    <citation type="submission" date="2018-05" db="EMBL/GenBank/DDBJ databases">
        <authorList>
            <person name="Lanie J.A."/>
            <person name="Ng W.-L."/>
            <person name="Kazmierczak K.M."/>
            <person name="Andrzejewski T.M."/>
            <person name="Davidsen T.M."/>
            <person name="Wayne K.J."/>
            <person name="Tettelin H."/>
            <person name="Glass J.I."/>
            <person name="Rusch D."/>
            <person name="Podicherti R."/>
            <person name="Tsui H.-C.T."/>
            <person name="Winkler M.E."/>
        </authorList>
    </citation>
    <scope>NUCLEOTIDE SEQUENCE</scope>
</reference>
<gene>
    <name evidence="1" type="ORF">METZ01_LOCUS306778</name>
</gene>
<evidence type="ECO:0008006" key="2">
    <source>
        <dbReference type="Google" id="ProtNLM"/>
    </source>
</evidence>
<accession>A0A382MY70</accession>
<evidence type="ECO:0000313" key="1">
    <source>
        <dbReference type="EMBL" id="SVC53924.1"/>
    </source>
</evidence>
<name>A0A382MY70_9ZZZZ</name>
<protein>
    <recommendedName>
        <fullName evidence="2">Lipoprotein</fullName>
    </recommendedName>
</protein>
<dbReference type="PROSITE" id="PS51257">
    <property type="entry name" value="PROKAR_LIPOPROTEIN"/>
    <property type="match status" value="1"/>
</dbReference>
<dbReference type="EMBL" id="UINC01096766">
    <property type="protein sequence ID" value="SVC53924.1"/>
    <property type="molecule type" value="Genomic_DNA"/>
</dbReference>